<dbReference type="InterPro" id="IPR050768">
    <property type="entry name" value="UPF0353/GerABKA_families"/>
</dbReference>
<sequence>MREMKEKDKRIMKIEALCQGDQGISMRKLWAMGVEVHILYIPQLTDRKRLSHDIIKPILEYHGKEVMTIDMIAAAVVYIDDISMDEDEEKIIDYILDGYSVILMANSKKYMIANTLKIEKRNVESPEIQNTLRGPKDAFTENYEANLSLIRYRIKDPALRIQQHAIGRRTKTRVAVIYIEDIVNHQYVEKINRKLQEIRVDGILASGHIEKFIVDNAFSLFPQAGTAERSDRACASILKGMICMIVEGSNIALIVPYPFMEFLDAGEDHYDNIFLAVLLKWVRIIALLITLTLSSLYIAVVAFHPDILPARYILALASTRVMVPVNVALETFIMEIVAEILREASTRLPKQIGPAIGIVGTIVIGQAAVGAGLVSPLMVVVISLVTMASFLAPDHTIMNPIRILRFPLIIVTAIFGLLGFVLGLTMIMIKVISMKSLGVPYFTPMVPFNLTDLKDYLFSDVTLAKKRPKFLNTRDKTRQ</sequence>
<keyword evidence="3" id="KW-0812">Transmembrane</keyword>
<dbReference type="RefSeq" id="WP_157065027.1">
    <property type="nucleotide sequence ID" value="NZ_LOEE01000072.1"/>
</dbReference>
<evidence type="ECO:0000256" key="3">
    <source>
        <dbReference type="SAM" id="Phobius"/>
    </source>
</evidence>
<keyword evidence="3" id="KW-1133">Transmembrane helix</keyword>
<comment type="caution">
    <text evidence="4">The sequence shown here is derived from an EMBL/GenBank/DDBJ whole genome shotgun (WGS) entry which is preliminary data.</text>
</comment>
<feature type="transmembrane region" description="Helical" evidence="3">
    <location>
        <begin position="355"/>
        <end position="388"/>
    </location>
</feature>
<accession>A0A140L021</accession>
<keyword evidence="2 3" id="KW-0472">Membrane</keyword>
<evidence type="ECO:0000313" key="4">
    <source>
        <dbReference type="EMBL" id="KXG73896.1"/>
    </source>
</evidence>
<dbReference type="PATRIC" id="fig|520762.4.peg.3113"/>
<dbReference type="Proteomes" id="UP000070456">
    <property type="component" value="Unassembled WGS sequence"/>
</dbReference>
<dbReference type="GO" id="GO:0016020">
    <property type="term" value="C:membrane"/>
    <property type="evidence" value="ECO:0007669"/>
    <property type="project" value="InterPro"/>
</dbReference>
<organism evidence="4 5">
    <name type="scientific">Thermotalea metallivorans</name>
    <dbReference type="NCBI Taxonomy" id="520762"/>
    <lineage>
        <taxon>Bacteria</taxon>
        <taxon>Bacillati</taxon>
        <taxon>Bacillota</taxon>
        <taxon>Clostridia</taxon>
        <taxon>Peptostreptococcales</taxon>
        <taxon>Thermotaleaceae</taxon>
        <taxon>Thermotalea</taxon>
    </lineage>
</organism>
<dbReference type="PANTHER" id="PTHR22550:SF5">
    <property type="entry name" value="LEUCINE ZIPPER PROTEIN 4"/>
    <property type="match status" value="1"/>
</dbReference>
<dbReference type="Pfam" id="PF03323">
    <property type="entry name" value="GerA"/>
    <property type="match status" value="1"/>
</dbReference>
<name>A0A140L021_9FIRM</name>
<dbReference type="OrthoDB" id="1883106at2"/>
<dbReference type="InterPro" id="IPR004995">
    <property type="entry name" value="Spore_Ger"/>
</dbReference>
<feature type="transmembrane region" description="Helical" evidence="3">
    <location>
        <begin position="284"/>
        <end position="304"/>
    </location>
</feature>
<gene>
    <name evidence="4" type="primary">gerAA</name>
    <name evidence="4" type="ORF">AN619_28160</name>
</gene>
<reference evidence="4 5" key="1">
    <citation type="submission" date="2015-12" db="EMBL/GenBank/DDBJ databases">
        <title>Draft genome sequence of the thermoanaerobe Thermotalea metallivorans, an isolate from the runoff channel of the Great Artesian Basin, Australia.</title>
        <authorList>
            <person name="Patel B.K."/>
        </authorList>
    </citation>
    <scope>NUCLEOTIDE SEQUENCE [LARGE SCALE GENOMIC DNA]</scope>
    <source>
        <strain evidence="4 5">B2-1</strain>
    </source>
</reference>
<evidence type="ECO:0000256" key="1">
    <source>
        <dbReference type="ARBA" id="ARBA00005278"/>
    </source>
</evidence>
<evidence type="ECO:0000313" key="5">
    <source>
        <dbReference type="Proteomes" id="UP000070456"/>
    </source>
</evidence>
<dbReference type="AlphaFoldDB" id="A0A140L021"/>
<dbReference type="EMBL" id="LOEE01000072">
    <property type="protein sequence ID" value="KXG73896.1"/>
    <property type="molecule type" value="Genomic_DNA"/>
</dbReference>
<comment type="similarity">
    <text evidence="1">Belongs to the GerABKA family.</text>
</comment>
<evidence type="ECO:0000256" key="2">
    <source>
        <dbReference type="ARBA" id="ARBA00023136"/>
    </source>
</evidence>
<proteinExistence type="inferred from homology"/>
<dbReference type="STRING" id="520762.AN619_28160"/>
<feature type="transmembrane region" description="Helical" evidence="3">
    <location>
        <begin position="408"/>
        <end position="429"/>
    </location>
</feature>
<keyword evidence="5" id="KW-1185">Reference proteome</keyword>
<dbReference type="PIRSF" id="PIRSF005690">
    <property type="entry name" value="GerBA"/>
    <property type="match status" value="1"/>
</dbReference>
<dbReference type="PANTHER" id="PTHR22550">
    <property type="entry name" value="SPORE GERMINATION PROTEIN"/>
    <property type="match status" value="1"/>
</dbReference>
<dbReference type="GO" id="GO:0009847">
    <property type="term" value="P:spore germination"/>
    <property type="evidence" value="ECO:0007669"/>
    <property type="project" value="InterPro"/>
</dbReference>
<protein>
    <submittedName>
        <fullName evidence="4">Spore germination protein A1</fullName>
    </submittedName>
</protein>